<accession>A0ACA9Y6S9</accession>
<dbReference type="EMBL" id="CALSDN010000004">
    <property type="protein sequence ID" value="CAH6720730.1"/>
    <property type="molecule type" value="Genomic_DNA"/>
</dbReference>
<proteinExistence type="predicted"/>
<protein>
    <submittedName>
        <fullName evidence="1">Uncharacterized protein</fullName>
    </submittedName>
</protein>
<name>A0ACA9Y6S9_9ASCO</name>
<reference evidence="1" key="1">
    <citation type="submission" date="2022-06" db="EMBL/GenBank/DDBJ databases">
        <authorList>
            <person name="Legras J.-L."/>
            <person name="Devillers H."/>
            <person name="Grondin C."/>
        </authorList>
    </citation>
    <scope>NUCLEOTIDE SEQUENCE</scope>
    <source>
        <strain evidence="1">CLIB 1444</strain>
    </source>
</reference>
<evidence type="ECO:0000313" key="2">
    <source>
        <dbReference type="Proteomes" id="UP001152531"/>
    </source>
</evidence>
<dbReference type="Proteomes" id="UP001152531">
    <property type="component" value="Unassembled WGS sequence"/>
</dbReference>
<keyword evidence="2" id="KW-1185">Reference proteome</keyword>
<comment type="caution">
    <text evidence="1">The sequence shown here is derived from an EMBL/GenBank/DDBJ whole genome shotgun (WGS) entry which is preliminary data.</text>
</comment>
<evidence type="ECO:0000313" key="1">
    <source>
        <dbReference type="EMBL" id="CAH6720730.1"/>
    </source>
</evidence>
<organism evidence="1 2">
    <name type="scientific">[Candida] jaroonii</name>
    <dbReference type="NCBI Taxonomy" id="467808"/>
    <lineage>
        <taxon>Eukaryota</taxon>
        <taxon>Fungi</taxon>
        <taxon>Dikarya</taxon>
        <taxon>Ascomycota</taxon>
        <taxon>Saccharomycotina</taxon>
        <taxon>Pichiomycetes</taxon>
        <taxon>Debaryomycetaceae</taxon>
        <taxon>Yamadazyma</taxon>
    </lineage>
</organism>
<sequence length="701" mass="81625">MMSLLHGKSCSDLPLNVCYSKDVPPYIAMPTTPRPTELSPDQPPNSILKYLPSNVIQEIFQYVHQYDLVNLSILCKEISPLAIERLYRRVTVILNADIPVMYHNSSHYIRENGIKFMDTSLIMSNDQLLSFLDILTKNPHLIQKVKYFIFDKCHPNLVGGTVPSDSKSFNEGQLSFIQNDIIEFFGAHATQLSFLHITFIDFISGIEKYSKFLSNENIRNRIFKLFCLDLSSLYTPLIPQCLTNLFLMLDEMELLETDVIDLSTPQYQCFNSLFTLSCSTNNQLGLEILRKFRLDNDLKLNLKGLTIFHCHKEDLLIDEEFNFNHHPTSLSSNLLLNEFISELDKKLDFKVIESTINLPNLKNLYLKIDCNEHRNNNCNCFPNFFRDMKKFTMENEGLPHLESFELEVFPNLEWLRPHQLLENILTPLGTFIKSLSNLSRLTIDFSTPGFKMFDNSMGMTSSILNRLNERLMEAFFLCFLSSDNYGTIKNLKTLQLPDFLTSFIYYKPNFYESLLHTCKCWGCQLVLERLKQDFYPINDDDDDRQDDEMDLQSTYYILIGFILGKLQADREVCVPIKQKTFNFNNYPIYKGQPHTLHSHFHKTKDCRCIEEDPRGTSSLNIDSLVTTYIIHQLAPIKDYLSMIFYKLDNLMIHGIYYQNVDGIMVPIFDNLDYPEELLEERAIEIEEGLIPKVPFGQFRKT</sequence>
<gene>
    <name evidence="1" type="ORF">CLIB1444_04S06612</name>
</gene>